<dbReference type="EMBL" id="JBEDUW010000007">
    <property type="protein sequence ID" value="KAK9912133.1"/>
    <property type="molecule type" value="Genomic_DNA"/>
</dbReference>
<sequence>MPSLKLKEEQNRKIKKRKLPRTTRTTICQIRTTTVFNRDAQNSRMPPATSNPSRRRLHSDVPNPCSSIDAASATVAPLPPSP</sequence>
<feature type="compositionally biased region" description="Polar residues" evidence="1">
    <location>
        <begin position="35"/>
        <end position="52"/>
    </location>
</feature>
<gene>
    <name evidence="2" type="ORF">M0R45_036007</name>
</gene>
<reference evidence="2 3" key="1">
    <citation type="journal article" date="2023" name="G3 (Bethesda)">
        <title>A chromosome-length genome assembly and annotation of blackberry (Rubus argutus, cv. 'Hillquist').</title>
        <authorList>
            <person name="Bruna T."/>
            <person name="Aryal R."/>
            <person name="Dudchenko O."/>
            <person name="Sargent D.J."/>
            <person name="Mead D."/>
            <person name="Buti M."/>
            <person name="Cavallini A."/>
            <person name="Hytonen T."/>
            <person name="Andres J."/>
            <person name="Pham M."/>
            <person name="Weisz D."/>
            <person name="Mascagni F."/>
            <person name="Usai G."/>
            <person name="Natali L."/>
            <person name="Bassil N."/>
            <person name="Fernandez G.E."/>
            <person name="Lomsadze A."/>
            <person name="Armour M."/>
            <person name="Olukolu B."/>
            <person name="Poorten T."/>
            <person name="Britton C."/>
            <person name="Davik J."/>
            <person name="Ashrafi H."/>
            <person name="Aiden E.L."/>
            <person name="Borodovsky M."/>
            <person name="Worthington M."/>
        </authorList>
    </citation>
    <scope>NUCLEOTIDE SEQUENCE [LARGE SCALE GENOMIC DNA]</scope>
    <source>
        <strain evidence="2">PI 553951</strain>
    </source>
</reference>
<organism evidence="2 3">
    <name type="scientific">Rubus argutus</name>
    <name type="common">Southern blackberry</name>
    <dbReference type="NCBI Taxonomy" id="59490"/>
    <lineage>
        <taxon>Eukaryota</taxon>
        <taxon>Viridiplantae</taxon>
        <taxon>Streptophyta</taxon>
        <taxon>Embryophyta</taxon>
        <taxon>Tracheophyta</taxon>
        <taxon>Spermatophyta</taxon>
        <taxon>Magnoliopsida</taxon>
        <taxon>eudicotyledons</taxon>
        <taxon>Gunneridae</taxon>
        <taxon>Pentapetalae</taxon>
        <taxon>rosids</taxon>
        <taxon>fabids</taxon>
        <taxon>Rosales</taxon>
        <taxon>Rosaceae</taxon>
        <taxon>Rosoideae</taxon>
        <taxon>Rosoideae incertae sedis</taxon>
        <taxon>Rubus</taxon>
    </lineage>
</organism>
<feature type="region of interest" description="Disordered" evidence="1">
    <location>
        <begin position="1"/>
        <end position="82"/>
    </location>
</feature>
<protein>
    <submittedName>
        <fullName evidence="2">Uncharacterized protein</fullName>
    </submittedName>
</protein>
<keyword evidence="3" id="KW-1185">Reference proteome</keyword>
<evidence type="ECO:0000256" key="1">
    <source>
        <dbReference type="SAM" id="MobiDB-lite"/>
    </source>
</evidence>
<dbReference type="AlphaFoldDB" id="A0AAW1VUS6"/>
<evidence type="ECO:0000313" key="2">
    <source>
        <dbReference type="EMBL" id="KAK9912133.1"/>
    </source>
</evidence>
<evidence type="ECO:0000313" key="3">
    <source>
        <dbReference type="Proteomes" id="UP001457282"/>
    </source>
</evidence>
<feature type="compositionally biased region" description="Basic and acidic residues" evidence="1">
    <location>
        <begin position="1"/>
        <end position="12"/>
    </location>
</feature>
<proteinExistence type="predicted"/>
<comment type="caution">
    <text evidence="2">The sequence shown here is derived from an EMBL/GenBank/DDBJ whole genome shotgun (WGS) entry which is preliminary data.</text>
</comment>
<feature type="compositionally biased region" description="Low complexity" evidence="1">
    <location>
        <begin position="22"/>
        <end position="34"/>
    </location>
</feature>
<accession>A0AAW1VUS6</accession>
<dbReference type="Proteomes" id="UP001457282">
    <property type="component" value="Unassembled WGS sequence"/>
</dbReference>
<name>A0AAW1VUS6_RUBAR</name>